<evidence type="ECO:0000313" key="1">
    <source>
        <dbReference type="EMBL" id="KAJ8108536.1"/>
    </source>
</evidence>
<dbReference type="Proteomes" id="UP001153331">
    <property type="component" value="Unassembled WGS sequence"/>
</dbReference>
<organism evidence="1 2">
    <name type="scientific">Boeremia exigua</name>
    <dbReference type="NCBI Taxonomy" id="749465"/>
    <lineage>
        <taxon>Eukaryota</taxon>
        <taxon>Fungi</taxon>
        <taxon>Dikarya</taxon>
        <taxon>Ascomycota</taxon>
        <taxon>Pezizomycotina</taxon>
        <taxon>Dothideomycetes</taxon>
        <taxon>Pleosporomycetidae</taxon>
        <taxon>Pleosporales</taxon>
        <taxon>Pleosporineae</taxon>
        <taxon>Didymellaceae</taxon>
        <taxon>Boeremia</taxon>
    </lineage>
</organism>
<sequence length="539" mass="57956">MPSFTANPNPHNNTDASELKEVPLHTETVDEHDDPKGLPRQEVEQTVWQEIESSPRIIAYTLLANAGSLAFGFDILVTGAVTALPAFSMTFGEQYNGQLILPALWQGLWTAFIQLGIMIGAAGSAPFQDRFGRRMAFILGGVVSAIGTAFAYASPESGVGLTGRRVLFLFSKIVTGAGIGVLMTTCQTYVSEISPVKLRGALLAVFPFAVSVGQLVAVTLVFSRIMVMDVSSFRIPFAVQWAFSGLAIVAGFAIPESPSMLMAREKHIAARKSYLRLHGSKADVDLALSKVQAVLDHEKEQQNSVGSASFAECFKGSNRRRSFIIILVALLQYFLGVSLLANANYFLIMAGMSPTQSLQISQIGVGVQMVCICIAGVTMTYFGRRIIVLCSCAATGVVFIGQGAAGFFQHDPNALRFIGVSILLVGSIATLGVGATWPVLIGELSSVRLRAKSSAIGFMTNALAGVAFSISVPYMFNADAGNLGGKIGFIFAFLCFLGLGLSWLYIPETKAKSYEELDYLFERKVPARQFKKATYGDYN</sequence>
<evidence type="ECO:0000313" key="2">
    <source>
        <dbReference type="Proteomes" id="UP001153331"/>
    </source>
</evidence>
<accession>A0ACC2HZY9</accession>
<name>A0ACC2HZY9_9PLEO</name>
<dbReference type="EMBL" id="JAPHNI010000735">
    <property type="protein sequence ID" value="KAJ8108536.1"/>
    <property type="molecule type" value="Genomic_DNA"/>
</dbReference>
<keyword evidence="2" id="KW-1185">Reference proteome</keyword>
<proteinExistence type="predicted"/>
<comment type="caution">
    <text evidence="1">The sequence shown here is derived from an EMBL/GenBank/DDBJ whole genome shotgun (WGS) entry which is preliminary data.</text>
</comment>
<protein>
    <submittedName>
        <fullName evidence="1">Uncharacterized protein</fullName>
    </submittedName>
</protein>
<gene>
    <name evidence="1" type="ORF">OPT61_g8106</name>
</gene>
<reference evidence="1" key="1">
    <citation type="submission" date="2022-11" db="EMBL/GenBank/DDBJ databases">
        <title>Genome Sequence of Boeremia exigua.</title>
        <authorList>
            <person name="Buettner E."/>
        </authorList>
    </citation>
    <scope>NUCLEOTIDE SEQUENCE</scope>
    <source>
        <strain evidence="1">CU02</strain>
    </source>
</reference>